<dbReference type="RefSeq" id="WP_110023882.1">
    <property type="nucleotide sequence ID" value="NZ_PDNZ01000007.1"/>
</dbReference>
<keyword evidence="3 6" id="KW-0812">Transmembrane</keyword>
<dbReference type="EMBL" id="PDNZ01000007">
    <property type="protein sequence ID" value="PWW81387.1"/>
    <property type="molecule type" value="Genomic_DNA"/>
</dbReference>
<comment type="caution">
    <text evidence="7">The sequence shown here is derived from an EMBL/GenBank/DDBJ whole genome shotgun (WGS) entry which is preliminary data.</text>
</comment>
<evidence type="ECO:0000256" key="4">
    <source>
        <dbReference type="ARBA" id="ARBA00022989"/>
    </source>
</evidence>
<evidence type="ECO:0000256" key="6">
    <source>
        <dbReference type="SAM" id="Phobius"/>
    </source>
</evidence>
<keyword evidence="8" id="KW-1185">Reference proteome</keyword>
<feature type="transmembrane region" description="Helical" evidence="6">
    <location>
        <begin position="364"/>
        <end position="384"/>
    </location>
</feature>
<dbReference type="InterPro" id="IPR003841">
    <property type="entry name" value="Na/Pi_transpt"/>
</dbReference>
<feature type="transmembrane region" description="Helical" evidence="6">
    <location>
        <begin position="83"/>
        <end position="105"/>
    </location>
</feature>
<dbReference type="GO" id="GO:0005436">
    <property type="term" value="F:sodium:phosphate symporter activity"/>
    <property type="evidence" value="ECO:0007669"/>
    <property type="project" value="InterPro"/>
</dbReference>
<feature type="transmembrane region" description="Helical" evidence="6">
    <location>
        <begin position="141"/>
        <end position="161"/>
    </location>
</feature>
<proteinExistence type="predicted"/>
<accession>A0A317T6M1</accession>
<evidence type="ECO:0000256" key="1">
    <source>
        <dbReference type="ARBA" id="ARBA00004651"/>
    </source>
</evidence>
<evidence type="ECO:0000256" key="3">
    <source>
        <dbReference type="ARBA" id="ARBA00022692"/>
    </source>
</evidence>
<protein>
    <submittedName>
        <fullName evidence="7">Sodium:phosphate symporter</fullName>
    </submittedName>
</protein>
<evidence type="ECO:0000256" key="5">
    <source>
        <dbReference type="ARBA" id="ARBA00023136"/>
    </source>
</evidence>
<organism evidence="7 8">
    <name type="scientific">Prosthecochloris marina</name>
    <dbReference type="NCBI Taxonomy" id="2017681"/>
    <lineage>
        <taxon>Bacteria</taxon>
        <taxon>Pseudomonadati</taxon>
        <taxon>Chlorobiota</taxon>
        <taxon>Chlorobiia</taxon>
        <taxon>Chlorobiales</taxon>
        <taxon>Chlorobiaceae</taxon>
        <taxon>Prosthecochloris</taxon>
    </lineage>
</organism>
<dbReference type="Pfam" id="PF02690">
    <property type="entry name" value="Na_Pi_cotrans"/>
    <property type="match status" value="2"/>
</dbReference>
<dbReference type="NCBIfam" id="NF037997">
    <property type="entry name" value="Na_Pi_symport"/>
    <property type="match status" value="2"/>
</dbReference>
<dbReference type="GO" id="GO:0044341">
    <property type="term" value="P:sodium-dependent phosphate transport"/>
    <property type="evidence" value="ECO:0007669"/>
    <property type="project" value="InterPro"/>
</dbReference>
<dbReference type="GO" id="GO:0005886">
    <property type="term" value="C:plasma membrane"/>
    <property type="evidence" value="ECO:0007669"/>
    <property type="project" value="UniProtKB-SubCell"/>
</dbReference>
<gene>
    <name evidence="7" type="ORF">CR164_10140</name>
</gene>
<dbReference type="AlphaFoldDB" id="A0A317T6M1"/>
<evidence type="ECO:0000313" key="8">
    <source>
        <dbReference type="Proteomes" id="UP000246278"/>
    </source>
</evidence>
<dbReference type="PANTHER" id="PTHR10010">
    <property type="entry name" value="SOLUTE CARRIER FAMILY 34 SODIUM PHOSPHATE , MEMBER 2-RELATED"/>
    <property type="match status" value="1"/>
</dbReference>
<keyword evidence="2" id="KW-1003">Cell membrane</keyword>
<feature type="transmembrane region" description="Helical" evidence="6">
    <location>
        <begin position="319"/>
        <end position="344"/>
    </location>
</feature>
<evidence type="ECO:0000313" key="7">
    <source>
        <dbReference type="EMBL" id="PWW81387.1"/>
    </source>
</evidence>
<reference evidence="8" key="1">
    <citation type="submission" date="2017-10" db="EMBL/GenBank/DDBJ databases">
        <authorList>
            <person name="Gaisin V.A."/>
            <person name="Rysina M.S."/>
            <person name="Grouzdev D.S."/>
        </authorList>
    </citation>
    <scope>NUCLEOTIDE SEQUENCE [LARGE SCALE GENOMIC DNA]</scope>
    <source>
        <strain evidence="8">V1</strain>
    </source>
</reference>
<name>A0A317T6M1_9CHLB</name>
<comment type="subcellular location">
    <subcellularLocation>
        <location evidence="1">Cell membrane</location>
        <topology evidence="1">Multi-pass membrane protein</topology>
    </subcellularLocation>
</comment>
<dbReference type="OrthoDB" id="9763003at2"/>
<feature type="transmembrane region" description="Helical" evidence="6">
    <location>
        <begin position="207"/>
        <end position="232"/>
    </location>
</feature>
<feature type="transmembrane region" description="Helical" evidence="6">
    <location>
        <begin position="24"/>
        <end position="45"/>
    </location>
</feature>
<feature type="transmembrane region" description="Helical" evidence="6">
    <location>
        <begin position="57"/>
        <end position="77"/>
    </location>
</feature>
<dbReference type="Proteomes" id="UP000246278">
    <property type="component" value="Unassembled WGS sequence"/>
</dbReference>
<dbReference type="PANTHER" id="PTHR10010:SF46">
    <property type="entry name" value="SODIUM-DEPENDENT PHOSPHATE TRANSPORT PROTEIN 2B"/>
    <property type="match status" value="1"/>
</dbReference>
<keyword evidence="4 6" id="KW-1133">Transmembrane helix</keyword>
<evidence type="ECO:0000256" key="2">
    <source>
        <dbReference type="ARBA" id="ARBA00022475"/>
    </source>
</evidence>
<keyword evidence="5 6" id="KW-0472">Membrane</keyword>
<feature type="transmembrane region" description="Helical" evidence="6">
    <location>
        <begin position="290"/>
        <end position="312"/>
    </location>
</feature>
<sequence>MSVNTGALPQIKSSPESKPMIKEWFFVVGLVYLLLVCVALIGSGFKEAAGENAKGLFAFASNPLSGLVIGTIATALIQSSSTVTSIIVGLVAGGLPVSIAIPMVMGANIGTTITNTIVSLGHVREGEEFKRAYAAATIHDFFNLLCVVIFLPLEMLTGYLAKAGFFLGGLFVGKESMSIKGFNFIKPIVKPAVSMVEDFLQSFLPQITAGFIMIMIGVVLIVAVITVLSRLLKMLMVGKAKDILRKSVGRGPVSGLFSGALLTVLVQSSSTTTSLVVPLAGNGVFSLRQIYPFTLGANIGTCITALLAATAITGANAVFALQIAFVHLLYNFSGVLVIYGLPFLRLLPVRAAEMLATATVRNKLYALAYIIGVFFLIPSVLIAISARFGL</sequence>